<protein>
    <submittedName>
        <fullName evidence="1">Uncharacterized protein</fullName>
    </submittedName>
</protein>
<gene>
    <name evidence="1" type="ORF">AVDCRST_MAG92-285</name>
</gene>
<dbReference type="EMBL" id="CADCTM010000040">
    <property type="protein sequence ID" value="CAA9214980.1"/>
    <property type="molecule type" value="Genomic_DNA"/>
</dbReference>
<sequence>MEFHPKSDRIYREQSLLFRSNETHRMEALPLIFIAVSHKKAINLLTDGVYT</sequence>
<evidence type="ECO:0000313" key="1">
    <source>
        <dbReference type="EMBL" id="CAA9214980.1"/>
    </source>
</evidence>
<name>A0A6J4H5P5_9CYAN</name>
<dbReference type="AlphaFoldDB" id="A0A6J4H5P5"/>
<proteinExistence type="predicted"/>
<reference evidence="1" key="1">
    <citation type="submission" date="2020-02" db="EMBL/GenBank/DDBJ databases">
        <authorList>
            <person name="Meier V. D."/>
        </authorList>
    </citation>
    <scope>NUCLEOTIDE SEQUENCE</scope>
    <source>
        <strain evidence="1">AVDCRST_MAG92</strain>
    </source>
</reference>
<accession>A0A6J4H5P5</accession>
<organism evidence="1">
    <name type="scientific">uncultured Coleofasciculus sp</name>
    <dbReference type="NCBI Taxonomy" id="1267456"/>
    <lineage>
        <taxon>Bacteria</taxon>
        <taxon>Bacillati</taxon>
        <taxon>Cyanobacteriota</taxon>
        <taxon>Cyanophyceae</taxon>
        <taxon>Coleofasciculales</taxon>
        <taxon>Coleofasciculaceae</taxon>
        <taxon>Coleofasciculus</taxon>
        <taxon>environmental samples</taxon>
    </lineage>
</organism>